<dbReference type="EMBL" id="BDOQ01000007">
    <property type="protein sequence ID" value="GBG14335.1"/>
    <property type="molecule type" value="Genomic_DNA"/>
</dbReference>
<dbReference type="AlphaFoldDB" id="A0A2R5F8H9"/>
<feature type="domain" description="DUF7788" evidence="2">
    <location>
        <begin position="235"/>
        <end position="411"/>
    </location>
</feature>
<evidence type="ECO:0000313" key="3">
    <source>
        <dbReference type="EMBL" id="GBG14335.1"/>
    </source>
</evidence>
<protein>
    <submittedName>
        <fullName evidence="3">Uncharacterized protein</fullName>
    </submittedName>
</protein>
<gene>
    <name evidence="3" type="ORF">NMK_1934</name>
</gene>
<evidence type="ECO:0000259" key="2">
    <source>
        <dbReference type="Pfam" id="PF25043"/>
    </source>
</evidence>
<evidence type="ECO:0000259" key="1">
    <source>
        <dbReference type="Pfam" id="PF11443"/>
    </source>
</evidence>
<dbReference type="InterPro" id="IPR056690">
    <property type="entry name" value="DUF7788"/>
</dbReference>
<organism evidence="3 4">
    <name type="scientific">Novimethylophilus kurashikiensis</name>
    <dbReference type="NCBI Taxonomy" id="1825523"/>
    <lineage>
        <taxon>Bacteria</taxon>
        <taxon>Pseudomonadati</taxon>
        <taxon>Pseudomonadota</taxon>
        <taxon>Betaproteobacteria</taxon>
        <taxon>Nitrosomonadales</taxon>
        <taxon>Methylophilaceae</taxon>
        <taxon>Novimethylophilus</taxon>
    </lineage>
</organism>
<name>A0A2R5F8H9_9PROT</name>
<dbReference type="PANTHER" id="PTHR31373:SF27">
    <property type="entry name" value="TROVE DOMAIN-CONTAINING PROTEIN"/>
    <property type="match status" value="1"/>
</dbReference>
<proteinExistence type="predicted"/>
<comment type="caution">
    <text evidence="3">The sequence shown here is derived from an EMBL/GenBank/DDBJ whole genome shotgun (WGS) entry which is preliminary data.</text>
</comment>
<dbReference type="InterPro" id="IPR036465">
    <property type="entry name" value="vWFA_dom_sf"/>
</dbReference>
<dbReference type="InterPro" id="IPR058580">
    <property type="entry name" value="DUF2828"/>
</dbReference>
<dbReference type="Pfam" id="PF25043">
    <property type="entry name" value="DUF7788"/>
    <property type="match status" value="1"/>
</dbReference>
<dbReference type="InterPro" id="IPR011205">
    <property type="entry name" value="UCP015417_vWA"/>
</dbReference>
<keyword evidence="4" id="KW-1185">Reference proteome</keyword>
<evidence type="ECO:0000313" key="4">
    <source>
        <dbReference type="Proteomes" id="UP000245081"/>
    </source>
</evidence>
<sequence>MIGAARRHPAQLIQLFERALREDQALALRILLWSRDARGGAGERDTFRNVLHWLERKRPELARKLIASWIIPEVGRWDDVLGVATPELRALVASQVALVLAGSMEASPDRLAAKWMPRSGPVAAWLCKALGISEAQWRKGLAKISDTVEQQMSAGKWSGIRYTAVPSVAATRYQKAFARHDKRYATYIEDVTAGKATMHAGVVFPHDVVKASAVHDAAATAQWTQLPRPAIAGKALVLSDVSSSMIRRIGGNTLAIEVSIALGLLLSEALPEPFKNKVLMFSAQPEFHTVKGNTLHERVTNLTSGMWSMSTNIQAAFDKILSMAREAGAGFEMPEALIILSDMEFDEADAKGWTNFEVARRKFERAGFKMPLMVFWNLAGRAGNAPVRANTPGVVLLSGYSPRILDAVLAGNYEQLTPTILMRQAVYIARYDIPGLTIPTKLILT</sequence>
<dbReference type="Proteomes" id="UP000245081">
    <property type="component" value="Unassembled WGS sequence"/>
</dbReference>
<reference evidence="3 4" key="1">
    <citation type="journal article" date="2018" name="Environ. Microbiol.">
        <title>Isolation and genomic characterization of Novimethylophilus kurashikiensis gen. nov. sp. nov., a new lanthanide-dependent methylotrophic species of Methylophilaceae.</title>
        <authorList>
            <person name="Lv H."/>
            <person name="Sahin N."/>
            <person name="Tani A."/>
        </authorList>
    </citation>
    <scope>NUCLEOTIDE SEQUENCE [LARGE SCALE GENOMIC DNA]</scope>
    <source>
        <strain evidence="3 4">La2-4</strain>
    </source>
</reference>
<dbReference type="Gene3D" id="3.40.50.410">
    <property type="entry name" value="von Willebrand factor, type A domain"/>
    <property type="match status" value="1"/>
</dbReference>
<feature type="domain" description="DUF2828" evidence="1">
    <location>
        <begin position="140"/>
        <end position="213"/>
    </location>
</feature>
<dbReference type="SUPFAM" id="SSF53300">
    <property type="entry name" value="vWA-like"/>
    <property type="match status" value="1"/>
</dbReference>
<dbReference type="PANTHER" id="PTHR31373">
    <property type="entry name" value="OS06G0652100 PROTEIN"/>
    <property type="match status" value="1"/>
</dbReference>
<dbReference type="Pfam" id="PF11443">
    <property type="entry name" value="DUF2828"/>
    <property type="match status" value="1"/>
</dbReference>
<accession>A0A2R5F8H9</accession>